<proteinExistence type="predicted"/>
<comment type="caution">
    <text evidence="2">The sequence shown here is derived from an EMBL/GenBank/DDBJ whole genome shotgun (WGS) entry which is preliminary data.</text>
</comment>
<evidence type="ECO:0000313" key="2">
    <source>
        <dbReference type="EMBL" id="GAA4053829.1"/>
    </source>
</evidence>
<name>A0ABP7UVT3_9BACT</name>
<feature type="transmembrane region" description="Helical" evidence="1">
    <location>
        <begin position="185"/>
        <end position="207"/>
    </location>
</feature>
<protein>
    <submittedName>
        <fullName evidence="2">Succinate dehydrogenase/fumarate reductase cytochrome b subunit</fullName>
    </submittedName>
</protein>
<sequence length="272" mass="30631">MGPTFEQPKHTSSLPKFGDFMSWITKTLTSSIGRKIIMSATGLFLCTFLVVHLIGNLQLFKHDQGAAFNTYSHFMGTNPIIRTIEWGLVLGFGFHIYEALMLTRRNKAARGGQGYVSNHSEQNSEWTSRNMGILGSIILIFLIVHLYNFFWRARFAGDLPRMGGASLETRDYDNLYLAVVSSFHIWWYVLLYVAAQISLGYHLWHGFRSGFQTLGLNHRKYTPAIKYIGYAFAVVVSAGFASMPLYFFLFTDAQGELAANAPALLHSVASIF</sequence>
<gene>
    <name evidence="2" type="ORF">GCM10022409_46060</name>
</gene>
<feature type="transmembrane region" description="Helical" evidence="1">
    <location>
        <begin position="36"/>
        <end position="60"/>
    </location>
</feature>
<dbReference type="InterPro" id="IPR011138">
    <property type="entry name" value="Cytochrome_b-558"/>
</dbReference>
<organism evidence="2 3">
    <name type="scientific">Hymenobacter glaciei</name>
    <dbReference type="NCBI Taxonomy" id="877209"/>
    <lineage>
        <taxon>Bacteria</taxon>
        <taxon>Pseudomonadati</taxon>
        <taxon>Bacteroidota</taxon>
        <taxon>Cytophagia</taxon>
        <taxon>Cytophagales</taxon>
        <taxon>Hymenobacteraceae</taxon>
        <taxon>Hymenobacter</taxon>
    </lineage>
</organism>
<evidence type="ECO:0000313" key="3">
    <source>
        <dbReference type="Proteomes" id="UP001501469"/>
    </source>
</evidence>
<keyword evidence="3" id="KW-1185">Reference proteome</keyword>
<keyword evidence="1" id="KW-1133">Transmembrane helix</keyword>
<dbReference type="InterPro" id="IPR034804">
    <property type="entry name" value="SQR/QFR_C/D"/>
</dbReference>
<feature type="transmembrane region" description="Helical" evidence="1">
    <location>
        <begin position="80"/>
        <end position="100"/>
    </location>
</feature>
<feature type="transmembrane region" description="Helical" evidence="1">
    <location>
        <begin position="131"/>
        <end position="150"/>
    </location>
</feature>
<dbReference type="CDD" id="cd03498">
    <property type="entry name" value="SQR_TypeB_2_TM"/>
    <property type="match status" value="1"/>
</dbReference>
<dbReference type="Proteomes" id="UP001501469">
    <property type="component" value="Unassembled WGS sequence"/>
</dbReference>
<keyword evidence="1" id="KW-0472">Membrane</keyword>
<evidence type="ECO:0000256" key="1">
    <source>
        <dbReference type="SAM" id="Phobius"/>
    </source>
</evidence>
<feature type="transmembrane region" description="Helical" evidence="1">
    <location>
        <begin position="227"/>
        <end position="249"/>
    </location>
</feature>
<dbReference type="SUPFAM" id="SSF81343">
    <property type="entry name" value="Fumarate reductase respiratory complex transmembrane subunits"/>
    <property type="match status" value="1"/>
</dbReference>
<keyword evidence="1" id="KW-0812">Transmembrane</keyword>
<dbReference type="Gene3D" id="1.20.1300.10">
    <property type="entry name" value="Fumarate reductase/succinate dehydrogenase, transmembrane subunit"/>
    <property type="match status" value="1"/>
</dbReference>
<accession>A0ABP7UVT3</accession>
<reference evidence="3" key="1">
    <citation type="journal article" date="2019" name="Int. J. Syst. Evol. Microbiol.">
        <title>The Global Catalogue of Microorganisms (GCM) 10K type strain sequencing project: providing services to taxonomists for standard genome sequencing and annotation.</title>
        <authorList>
            <consortium name="The Broad Institute Genomics Platform"/>
            <consortium name="The Broad Institute Genome Sequencing Center for Infectious Disease"/>
            <person name="Wu L."/>
            <person name="Ma J."/>
        </authorList>
    </citation>
    <scope>NUCLEOTIDE SEQUENCE [LARGE SCALE GENOMIC DNA]</scope>
    <source>
        <strain evidence="3">JCM 17225</strain>
    </source>
</reference>
<dbReference type="EMBL" id="BAABDK010000034">
    <property type="protein sequence ID" value="GAA4053829.1"/>
    <property type="molecule type" value="Genomic_DNA"/>
</dbReference>
<dbReference type="NCBIfam" id="TIGR02046">
    <property type="entry name" value="sdhC_b558_fam"/>
    <property type="match status" value="1"/>
</dbReference>